<dbReference type="EMBL" id="JTDN01000001">
    <property type="protein sequence ID" value="KHL26116.1"/>
    <property type="molecule type" value="Genomic_DNA"/>
</dbReference>
<sequence length="204" mass="22410">MLCLPVLTGCDQTATGGTEQALAEAGVDMMTGEEVLEDLQPGAIGPLRFQYDQRQLTLIEMPIMFPIGPQQQAWGAKLVPAERAVHIGQQGCVYGNPPRRRTCNARDEGGLVLSYLERPIEDYRQDFIKAGLGAELMPARLDGSRGFAYNRIRLGKRSLYRFIPVGERTLMLAEQELVNNNGQARTAIAATIRSLARTLPAPGR</sequence>
<protein>
    <submittedName>
        <fullName evidence="1">Uncharacterized protein</fullName>
    </submittedName>
</protein>
<dbReference type="Proteomes" id="UP000030988">
    <property type="component" value="Unassembled WGS sequence"/>
</dbReference>
<evidence type="ECO:0000313" key="2">
    <source>
        <dbReference type="Proteomes" id="UP000030988"/>
    </source>
</evidence>
<organism evidence="1 2">
    <name type="scientific">Croceibacterium mercuriale</name>
    <dbReference type="NCBI Taxonomy" id="1572751"/>
    <lineage>
        <taxon>Bacteria</taxon>
        <taxon>Pseudomonadati</taxon>
        <taxon>Pseudomonadota</taxon>
        <taxon>Alphaproteobacteria</taxon>
        <taxon>Sphingomonadales</taxon>
        <taxon>Erythrobacteraceae</taxon>
        <taxon>Croceibacterium</taxon>
    </lineage>
</organism>
<keyword evidence="2" id="KW-1185">Reference proteome</keyword>
<evidence type="ECO:0000313" key="1">
    <source>
        <dbReference type="EMBL" id="KHL26116.1"/>
    </source>
</evidence>
<comment type="caution">
    <text evidence="1">The sequence shown here is derived from an EMBL/GenBank/DDBJ whole genome shotgun (WGS) entry which is preliminary data.</text>
</comment>
<proteinExistence type="predicted"/>
<name>A0A0B2C269_9SPHN</name>
<dbReference type="AlphaFoldDB" id="A0A0B2C269"/>
<reference evidence="1 2" key="1">
    <citation type="submission" date="2014-11" db="EMBL/GenBank/DDBJ databases">
        <title>Draft genome sequence of Kirrobacter mercurialis.</title>
        <authorList>
            <person name="Coil D.A."/>
            <person name="Eisen J.A."/>
        </authorList>
    </citation>
    <scope>NUCLEOTIDE SEQUENCE [LARGE SCALE GENOMIC DNA]</scope>
    <source>
        <strain evidence="1 2">Coronado</strain>
    </source>
</reference>
<gene>
    <name evidence="1" type="ORF">PK98_06240</name>
</gene>
<accession>A0A0B2C269</accession>